<evidence type="ECO:0000313" key="3">
    <source>
        <dbReference type="Proteomes" id="UP000598426"/>
    </source>
</evidence>
<comment type="caution">
    <text evidence="2">The sequence shown here is derived from an EMBL/GenBank/DDBJ whole genome shotgun (WGS) entry which is preliminary data.</text>
</comment>
<protein>
    <submittedName>
        <fullName evidence="2">Helix-turn-helix transcriptional regulator</fullName>
    </submittedName>
</protein>
<dbReference type="SMART" id="SM00530">
    <property type="entry name" value="HTH_XRE"/>
    <property type="match status" value="1"/>
</dbReference>
<evidence type="ECO:0000313" key="2">
    <source>
        <dbReference type="EMBL" id="MBD3941978.1"/>
    </source>
</evidence>
<dbReference type="InterPro" id="IPR010982">
    <property type="entry name" value="Lambda_DNA-bd_dom_sf"/>
</dbReference>
<name>A0ABR8NNI2_9MICO</name>
<dbReference type="Proteomes" id="UP000598426">
    <property type="component" value="Unassembled WGS sequence"/>
</dbReference>
<dbReference type="SUPFAM" id="SSF47413">
    <property type="entry name" value="lambda repressor-like DNA-binding domains"/>
    <property type="match status" value="1"/>
</dbReference>
<dbReference type="CDD" id="cd00093">
    <property type="entry name" value="HTH_XRE"/>
    <property type="match status" value="1"/>
</dbReference>
<feature type="domain" description="HTH cro/C1-type" evidence="1">
    <location>
        <begin position="39"/>
        <end position="81"/>
    </location>
</feature>
<sequence>MTMTISPIVDDQVADDDRFGMDLADRMTKALRHSGIGVQEMADYLEVSRNAVSSWINGRNEPRRRDLRAFALRTGYPMSWLEKGKRAPLDLSPDAEGLDSVTRH</sequence>
<keyword evidence="3" id="KW-1185">Reference proteome</keyword>
<gene>
    <name evidence="2" type="ORF">IF188_09750</name>
</gene>
<reference evidence="2 3" key="1">
    <citation type="submission" date="2020-09" db="EMBL/GenBank/DDBJ databases">
        <title>Isolation and identification of active actinomycetes.</title>
        <authorList>
            <person name="Li X."/>
        </authorList>
    </citation>
    <scope>NUCLEOTIDE SEQUENCE [LARGE SCALE GENOMIC DNA]</scope>
    <source>
        <strain evidence="2 3">NEAU-LLC</strain>
    </source>
</reference>
<evidence type="ECO:0000259" key="1">
    <source>
        <dbReference type="PROSITE" id="PS50943"/>
    </source>
</evidence>
<organism evidence="2 3">
    <name type="scientific">Microbacterium helvum</name>
    <dbReference type="NCBI Taxonomy" id="2773713"/>
    <lineage>
        <taxon>Bacteria</taxon>
        <taxon>Bacillati</taxon>
        <taxon>Actinomycetota</taxon>
        <taxon>Actinomycetes</taxon>
        <taxon>Micrococcales</taxon>
        <taxon>Microbacteriaceae</taxon>
        <taxon>Microbacterium</taxon>
    </lineage>
</organism>
<dbReference type="Gene3D" id="1.10.260.40">
    <property type="entry name" value="lambda repressor-like DNA-binding domains"/>
    <property type="match status" value="1"/>
</dbReference>
<accession>A0ABR8NNI2</accession>
<dbReference type="Pfam" id="PF01381">
    <property type="entry name" value="HTH_3"/>
    <property type="match status" value="1"/>
</dbReference>
<proteinExistence type="predicted"/>
<dbReference type="EMBL" id="JACXZS010000005">
    <property type="protein sequence ID" value="MBD3941978.1"/>
    <property type="molecule type" value="Genomic_DNA"/>
</dbReference>
<dbReference type="PROSITE" id="PS50943">
    <property type="entry name" value="HTH_CROC1"/>
    <property type="match status" value="1"/>
</dbReference>
<dbReference type="InterPro" id="IPR001387">
    <property type="entry name" value="Cro/C1-type_HTH"/>
</dbReference>